<gene>
    <name evidence="4" type="ORF">HMPREF0044_0645</name>
</gene>
<dbReference type="HAMAP" id="MF_00528">
    <property type="entry name" value="Maf"/>
    <property type="match status" value="1"/>
</dbReference>
<dbReference type="Pfam" id="PF02545">
    <property type="entry name" value="Maf"/>
    <property type="match status" value="1"/>
</dbReference>
<evidence type="ECO:0000256" key="3">
    <source>
        <dbReference type="HAMAP-Rule" id="MF_00528"/>
    </source>
</evidence>
<dbReference type="InterPro" id="IPR029001">
    <property type="entry name" value="ITPase-like_fam"/>
</dbReference>
<reference evidence="4 5" key="1">
    <citation type="submission" date="2009-01" db="EMBL/GenBank/DDBJ databases">
        <authorList>
            <person name="Qin X."/>
            <person name="Bachman B."/>
            <person name="Battles P."/>
            <person name="Bell A."/>
            <person name="Bess C."/>
            <person name="Bickham C."/>
            <person name="Chaboub L."/>
            <person name="Chen D."/>
            <person name="Coyle M."/>
            <person name="Deiros D.R."/>
            <person name="Dinh H."/>
            <person name="Forbes L."/>
            <person name="Fowler G."/>
            <person name="Francisco L."/>
            <person name="Fu Q."/>
            <person name="Gubbala S."/>
            <person name="Hale W."/>
            <person name="Han Y."/>
            <person name="Hemphill L."/>
            <person name="Highlander S.K."/>
            <person name="Hirani K."/>
            <person name="Hogues M."/>
            <person name="Jackson L."/>
            <person name="Jakkamsetti A."/>
            <person name="Javaid M."/>
            <person name="Jiang H."/>
            <person name="Korchina V."/>
            <person name="Kovar C."/>
            <person name="Lara F."/>
            <person name="Lee S."/>
            <person name="Mata R."/>
            <person name="Mathew T."/>
            <person name="Moen C."/>
            <person name="Morales K."/>
            <person name="Munidasa M."/>
            <person name="Nazareth L."/>
            <person name="Ngo R."/>
            <person name="Nguyen L."/>
            <person name="Okwuonu G."/>
            <person name="Ongeri F."/>
            <person name="Patil S."/>
            <person name="Petrosino J."/>
            <person name="Pham C."/>
            <person name="Pham P."/>
            <person name="Pu L.-L."/>
            <person name="Puazo M."/>
            <person name="Raj R."/>
            <person name="Reid J."/>
            <person name="Rouhana J."/>
            <person name="Saada N."/>
            <person name="Shang Y."/>
            <person name="Simmons D."/>
            <person name="Thornton R."/>
            <person name="Warren J."/>
            <person name="Weissenberger G."/>
            <person name="Zhang J."/>
            <person name="Zhang L."/>
            <person name="Zhou C."/>
            <person name="Zhu D."/>
            <person name="Muzny D."/>
            <person name="Worley K."/>
            <person name="Gibbs R."/>
        </authorList>
    </citation>
    <scope>NUCLEOTIDE SEQUENCE [LARGE SCALE GENOMIC DNA]</scope>
    <source>
        <strain evidence="4 5">DSM 15436</strain>
    </source>
</reference>
<proteinExistence type="inferred from homology"/>
<keyword evidence="2 3" id="KW-0378">Hydrolase</keyword>
<dbReference type="GO" id="GO:0005737">
    <property type="term" value="C:cytoplasm"/>
    <property type="evidence" value="ECO:0007669"/>
    <property type="project" value="UniProtKB-SubCell"/>
</dbReference>
<dbReference type="GO" id="GO:0047429">
    <property type="term" value="F:nucleoside triphosphate diphosphatase activity"/>
    <property type="evidence" value="ECO:0007669"/>
    <property type="project" value="UniProtKB-EC"/>
</dbReference>
<keyword evidence="3" id="KW-0546">Nucleotide metabolism</keyword>
<comment type="function">
    <text evidence="3">Nucleoside triphosphate pyrophosphatase. May have a dual role in cell division arrest and in preventing the incorporation of modified nucleotides into cellular nucleic acids.</text>
</comment>
<dbReference type="EC" id="3.6.1.9" evidence="3"/>
<keyword evidence="3" id="KW-0963">Cytoplasm</keyword>
<dbReference type="PANTHER" id="PTHR43213:SF5">
    <property type="entry name" value="BIFUNCTIONAL DTTP_UTP PYROPHOSPHATASE_METHYLTRANSFERASE PROTEIN-RELATED"/>
    <property type="match status" value="1"/>
</dbReference>
<comment type="cofactor">
    <cofactor evidence="1 3">
        <name>a divalent metal cation</name>
        <dbReference type="ChEBI" id="CHEBI:60240"/>
    </cofactor>
</comment>
<sequence length="262" mass="27769">MSWLRPGEAGSDSGPAVFTRPLPTTVLLLASASTGRAGTLRRAGIEPMIRVSDVNEDAILAQFEDISSAEDAPAKVTALAAAKATAVISDLSGEEVVDFALSQGMPVPTRVLVVGCDSMLDVAGELVGKPHSPEVAYQRIKQLSGSKVCLFTGHAMSLLEVIPVSLDSGVTYELRQLGLESQAESTDIQFTELNDFEIISYIATQEPLFVAGAFTIDGLGGPFIRGVKGDPHSVVGISLPLLRSLTMKFGVEWPTLWNKVDV</sequence>
<dbReference type="RefSeq" id="WP_006546418.1">
    <property type="nucleotide sequence ID" value="NZ_DS999543.1"/>
</dbReference>
<comment type="caution">
    <text evidence="3">Lacks conserved residue(s) required for the propagation of feature annotation.</text>
</comment>
<evidence type="ECO:0000256" key="2">
    <source>
        <dbReference type="ARBA" id="ARBA00022801"/>
    </source>
</evidence>
<dbReference type="InterPro" id="IPR003697">
    <property type="entry name" value="Maf-like"/>
</dbReference>
<dbReference type="PANTHER" id="PTHR43213">
    <property type="entry name" value="BIFUNCTIONAL DTTP/UTP PYROPHOSPHATASE/METHYLTRANSFERASE PROTEIN-RELATED"/>
    <property type="match status" value="1"/>
</dbReference>
<comment type="catalytic activity">
    <reaction evidence="3">
        <text>a ribonucleoside 5'-triphosphate + H2O = a ribonucleoside 5'-phosphate + diphosphate + H(+)</text>
        <dbReference type="Rhea" id="RHEA:23996"/>
        <dbReference type="ChEBI" id="CHEBI:15377"/>
        <dbReference type="ChEBI" id="CHEBI:15378"/>
        <dbReference type="ChEBI" id="CHEBI:33019"/>
        <dbReference type="ChEBI" id="CHEBI:58043"/>
        <dbReference type="ChEBI" id="CHEBI:61557"/>
        <dbReference type="EC" id="3.6.1.9"/>
    </reaction>
</comment>
<evidence type="ECO:0000256" key="1">
    <source>
        <dbReference type="ARBA" id="ARBA00001968"/>
    </source>
</evidence>
<comment type="similarity">
    <text evidence="3">Belongs to the Maf family.</text>
</comment>
<comment type="subcellular location">
    <subcellularLocation>
        <location evidence="3">Cytoplasm</location>
    </subcellularLocation>
</comment>
<feature type="active site" description="Proton acceptor" evidence="3">
    <location>
        <position position="117"/>
    </location>
</feature>
<dbReference type="HOGENOM" id="CLU_040416_1_2_11"/>
<accession>C0W0Q2</accession>
<dbReference type="AlphaFoldDB" id="C0W0Q2"/>
<dbReference type="Gene3D" id="3.90.950.10">
    <property type="match status" value="1"/>
</dbReference>
<name>C0W0Q2_9ACTO</name>
<dbReference type="STRING" id="525245.HMPREF0044_0645"/>
<evidence type="ECO:0000313" key="5">
    <source>
        <dbReference type="Proteomes" id="UP000010301"/>
    </source>
</evidence>
<comment type="catalytic activity">
    <reaction evidence="3">
        <text>a 2'-deoxyribonucleoside 5'-triphosphate + H2O = a 2'-deoxyribonucleoside 5'-phosphate + diphosphate + H(+)</text>
        <dbReference type="Rhea" id="RHEA:44644"/>
        <dbReference type="ChEBI" id="CHEBI:15377"/>
        <dbReference type="ChEBI" id="CHEBI:15378"/>
        <dbReference type="ChEBI" id="CHEBI:33019"/>
        <dbReference type="ChEBI" id="CHEBI:61560"/>
        <dbReference type="ChEBI" id="CHEBI:65317"/>
        <dbReference type="EC" id="3.6.1.9"/>
    </reaction>
</comment>
<dbReference type="GO" id="GO:0009117">
    <property type="term" value="P:nucleotide metabolic process"/>
    <property type="evidence" value="ECO:0007669"/>
    <property type="project" value="UniProtKB-KW"/>
</dbReference>
<evidence type="ECO:0000313" key="4">
    <source>
        <dbReference type="EMBL" id="EEH63626.1"/>
    </source>
</evidence>
<dbReference type="Proteomes" id="UP000010301">
    <property type="component" value="Unassembled WGS sequence"/>
</dbReference>
<keyword evidence="5" id="KW-1185">Reference proteome</keyword>
<comment type="caution">
    <text evidence="4">The sequence shown here is derived from an EMBL/GenBank/DDBJ whole genome shotgun (WGS) entry which is preliminary data.</text>
</comment>
<dbReference type="EMBL" id="ACFG01000030">
    <property type="protein sequence ID" value="EEH63626.1"/>
    <property type="molecule type" value="Genomic_DNA"/>
</dbReference>
<dbReference type="SUPFAM" id="SSF52972">
    <property type="entry name" value="ITPase-like"/>
    <property type="match status" value="1"/>
</dbReference>
<organism evidence="4 5">
    <name type="scientific">Gleimia coleocanis DSM 15436</name>
    <dbReference type="NCBI Taxonomy" id="525245"/>
    <lineage>
        <taxon>Bacteria</taxon>
        <taxon>Bacillati</taxon>
        <taxon>Actinomycetota</taxon>
        <taxon>Actinomycetes</taxon>
        <taxon>Actinomycetales</taxon>
        <taxon>Actinomycetaceae</taxon>
        <taxon>Gleimia</taxon>
    </lineage>
</organism>
<dbReference type="eggNOG" id="COG0424">
    <property type="taxonomic scope" value="Bacteria"/>
</dbReference>
<protein>
    <recommendedName>
        <fullName evidence="3">Nucleoside triphosphate pyrophosphatase</fullName>
        <ecNumber evidence="3">3.6.1.9</ecNumber>
    </recommendedName>
    <alternativeName>
        <fullName evidence="3">Nucleotide pyrophosphatase</fullName>
        <shortName evidence="3">Nucleotide PPase</shortName>
    </alternativeName>
</protein>